<reference evidence="3 4" key="1">
    <citation type="submission" date="2019-03" db="EMBL/GenBank/DDBJ databases">
        <title>Genomic Encyclopedia of Type Strains, Phase IV (KMG-IV): sequencing the most valuable type-strain genomes for metagenomic binning, comparative biology and taxonomic classification.</title>
        <authorList>
            <person name="Goeker M."/>
        </authorList>
    </citation>
    <scope>NUCLEOTIDE SEQUENCE [LARGE SCALE GENOMIC DNA]</scope>
    <source>
        <strain evidence="3 4">DSM 45361</strain>
    </source>
</reference>
<dbReference type="InterPro" id="IPR051941">
    <property type="entry name" value="BG_Antigen-Binding_Lectin"/>
</dbReference>
<dbReference type="InterPro" id="IPR033801">
    <property type="entry name" value="CBM6-CBM35-CBM36-like_1"/>
</dbReference>
<sequence length="771" mass="79321">MSKQQTRRRLALGAAAAVAAGTVTVSVLGIGAVSEAAPVTPAPTGAASPFAVAGRGATVDFTEYEAESAATNGAVLAMDRTEGTLAGEASGRRAVRLDGQGKYVEFTLTGAANAIDVRASLPDSGAGTGTDGTLSVYVDGTKAATLALTSRYSWYYGYYPFTNNPGDGHAHHFYDETRALLGTAAHAGSKVRVQVDGGDTTSSTVDLADFYNLGAPASQPAGSLSVTDYGATANDSTDDAAAFDATIAAAKSQGKEVWVPRGRFVVNRHLTVDRVTIRGAGNWYSELRGTRVGVFGLGEPSSCGQGGNTGVSSAVKLYDFAIIGEVRERVDCDQVNGIGGALGGGSVVSGLWIQHTKVGLWLDGPFDGLTVTHNTIVDQTADGLNLHQGISHVTVDDNFLRNTGDDGLAMWSEHQPDHDNTFSNNTVVAPILANNIAIYGGQDNSVTGNVVSETQTQGGGIHVANRFTATPLAGTTTVSGNTTIRAGVLDPNWQFGVGALWFDARDGTMTGTVNVSDMDLIDSNYEAIQFIDSSVSNIHFDGVRIQGAGTFALQLQATGGATFKNVVATGIGVAGTYNCMGAGAFAITDQGGNSGWSSQYCGPWPNPVYGGDNGGTTTTPPPTTTTTTTPPANGNLALHRPATASGQADVYGPGNAVDGNANSYWESTNNAFPQWLTVDLGAPVSVGKVVLKLPPSSAWGARTQTLSVLGSTDGGSFATLSGSHGYTFDPASGNTATVTFAAATVRYLRVQITANTGWPAGQLSELEAYSS</sequence>
<evidence type="ECO:0000313" key="4">
    <source>
        <dbReference type="Proteomes" id="UP000295444"/>
    </source>
</evidence>
<dbReference type="EMBL" id="SNXZ01000006">
    <property type="protein sequence ID" value="TDP94016.1"/>
    <property type="molecule type" value="Genomic_DNA"/>
</dbReference>
<dbReference type="Pfam" id="PF22815">
    <property type="entry name" value="CatAgl_D1"/>
    <property type="match status" value="1"/>
</dbReference>
<proteinExistence type="predicted"/>
<dbReference type="InterPro" id="IPR006311">
    <property type="entry name" value="TAT_signal"/>
</dbReference>
<dbReference type="InterPro" id="IPR008979">
    <property type="entry name" value="Galactose-bd-like_sf"/>
</dbReference>
<feature type="domain" description="F5/8 type C" evidence="2">
    <location>
        <begin position="624"/>
        <end position="771"/>
    </location>
</feature>
<dbReference type="PROSITE" id="PS50022">
    <property type="entry name" value="FA58C_3"/>
    <property type="match status" value="1"/>
</dbReference>
<dbReference type="GO" id="GO:0016829">
    <property type="term" value="F:lyase activity"/>
    <property type="evidence" value="ECO:0007669"/>
    <property type="project" value="UniProtKB-KW"/>
</dbReference>
<dbReference type="Pfam" id="PF12708">
    <property type="entry name" value="Pect-lyase_RHGA_epim"/>
    <property type="match status" value="1"/>
</dbReference>
<dbReference type="SUPFAM" id="SSF49785">
    <property type="entry name" value="Galactose-binding domain-like"/>
    <property type="match status" value="1"/>
</dbReference>
<dbReference type="Proteomes" id="UP000295444">
    <property type="component" value="Unassembled WGS sequence"/>
</dbReference>
<organism evidence="3 4">
    <name type="scientific">Labedaea rhizosphaerae</name>
    <dbReference type="NCBI Taxonomy" id="598644"/>
    <lineage>
        <taxon>Bacteria</taxon>
        <taxon>Bacillati</taxon>
        <taxon>Actinomycetota</taxon>
        <taxon>Actinomycetes</taxon>
        <taxon>Pseudonocardiales</taxon>
        <taxon>Pseudonocardiaceae</taxon>
        <taxon>Labedaea</taxon>
    </lineage>
</organism>
<dbReference type="InterPro" id="IPR011050">
    <property type="entry name" value="Pectin_lyase_fold/virulence"/>
</dbReference>
<dbReference type="InterPro" id="IPR006626">
    <property type="entry name" value="PbH1"/>
</dbReference>
<feature type="region of interest" description="Disordered" evidence="1">
    <location>
        <begin position="611"/>
        <end position="633"/>
    </location>
</feature>
<comment type="caution">
    <text evidence="3">The sequence shown here is derived from an EMBL/GenBank/DDBJ whole genome shotgun (WGS) entry which is preliminary data.</text>
</comment>
<keyword evidence="4" id="KW-1185">Reference proteome</keyword>
<dbReference type="Pfam" id="PF22633">
    <property type="entry name" value="F5_F8_type_C_2"/>
    <property type="match status" value="1"/>
</dbReference>
<dbReference type="AlphaFoldDB" id="A0A4R6S5I4"/>
<evidence type="ECO:0000313" key="3">
    <source>
        <dbReference type="EMBL" id="TDP94016.1"/>
    </source>
</evidence>
<gene>
    <name evidence="3" type="ORF">EV186_106410</name>
</gene>
<name>A0A4R6S5I4_LABRH</name>
<dbReference type="InterPro" id="IPR012334">
    <property type="entry name" value="Pectin_lyas_fold"/>
</dbReference>
<dbReference type="PROSITE" id="PS51318">
    <property type="entry name" value="TAT"/>
    <property type="match status" value="1"/>
</dbReference>
<dbReference type="PANTHER" id="PTHR45713:SF6">
    <property type="entry name" value="F5_8 TYPE C DOMAIN-CONTAINING PROTEIN"/>
    <property type="match status" value="1"/>
</dbReference>
<dbReference type="Gene3D" id="2.160.20.10">
    <property type="entry name" value="Single-stranded right-handed beta-helix, Pectin lyase-like"/>
    <property type="match status" value="1"/>
</dbReference>
<dbReference type="SMART" id="SM00710">
    <property type="entry name" value="PbH1"/>
    <property type="match status" value="7"/>
</dbReference>
<dbReference type="PANTHER" id="PTHR45713">
    <property type="entry name" value="FTP DOMAIN-CONTAINING PROTEIN"/>
    <property type="match status" value="1"/>
</dbReference>
<evidence type="ECO:0000259" key="2">
    <source>
        <dbReference type="PROSITE" id="PS50022"/>
    </source>
</evidence>
<evidence type="ECO:0000256" key="1">
    <source>
        <dbReference type="SAM" id="MobiDB-lite"/>
    </source>
</evidence>
<keyword evidence="3" id="KW-0456">Lyase</keyword>
<dbReference type="Gene3D" id="2.60.120.260">
    <property type="entry name" value="Galactose-binding domain-like"/>
    <property type="match status" value="2"/>
</dbReference>
<accession>A0A4R6S5I4</accession>
<dbReference type="SMART" id="SM00231">
    <property type="entry name" value="FA58C"/>
    <property type="match status" value="1"/>
</dbReference>
<dbReference type="SUPFAM" id="SSF51126">
    <property type="entry name" value="Pectin lyase-like"/>
    <property type="match status" value="1"/>
</dbReference>
<dbReference type="RefSeq" id="WP_133852989.1">
    <property type="nucleotide sequence ID" value="NZ_SNXZ01000006.1"/>
</dbReference>
<dbReference type="InterPro" id="IPR024535">
    <property type="entry name" value="RHGA/B-epi-like_pectate_lyase"/>
</dbReference>
<dbReference type="CDD" id="cd14490">
    <property type="entry name" value="CBM6-CBM35-CBM36_like_1"/>
    <property type="match status" value="1"/>
</dbReference>
<dbReference type="InterPro" id="IPR000421">
    <property type="entry name" value="FA58C"/>
</dbReference>
<dbReference type="OrthoDB" id="5476529at2"/>
<protein>
    <submittedName>
        <fullName evidence="3">Pectate lyase-like protein</fullName>
    </submittedName>
</protein>